<dbReference type="OrthoDB" id="10009520at2759"/>
<evidence type="ECO:0000256" key="1">
    <source>
        <dbReference type="SAM" id="MobiDB-lite"/>
    </source>
</evidence>
<dbReference type="Gene3D" id="1.20.120.1750">
    <property type="match status" value="1"/>
</dbReference>
<organism evidence="2 3">
    <name type="scientific">Marchantia polymorpha</name>
    <name type="common">Common liverwort</name>
    <name type="synonym">Marchantia aquatica</name>
    <dbReference type="NCBI Taxonomy" id="3197"/>
    <lineage>
        <taxon>Eukaryota</taxon>
        <taxon>Viridiplantae</taxon>
        <taxon>Streptophyta</taxon>
        <taxon>Embryophyta</taxon>
        <taxon>Marchantiophyta</taxon>
        <taxon>Marchantiopsida</taxon>
        <taxon>Marchantiidae</taxon>
        <taxon>Marchantiales</taxon>
        <taxon>Marchantiaceae</taxon>
        <taxon>Marchantia</taxon>
    </lineage>
</organism>
<dbReference type="Pfam" id="PF26200">
    <property type="entry name" value="Rcat_RNF216"/>
    <property type="match status" value="1"/>
</dbReference>
<name>A0A2R6WFZ3_MARPO</name>
<sequence>MLKYESSCESESTTSGIGFGRAEKVESETQDEDAAQNLPQCDPAIPGYAGPYDFSFRSGLSNIPTGSGEASKSVPATDDEKQDGEAPRRRLEIVLADPLRVEDGEVGPDLKLQQTGTSSTTSSTLSLDCPSCERKIPKYGALNKLTCVCGHSLCYICCESVPYGSNRAAYEHFCLHERYNSDRPCRQCTSCHLYDVYEREGDIKHARSTKRENVRIMPGAEDREKSQGVSSVGSKSGKVNIYARVTQNTSTTRHDRWVARQLQRVALARGSTSSFKDELTTTQPGVHLNKMIIDLVDMEEDICQESDAPGGGAESLSQDRNLSLSLCSIDEQMQQIVFSSDHEAASDHNSPLHENLIELGEAEELEVAQVENEIIEFELGRISDSDDEDDAISDVEREQGLQSGEQTQIFKIFNQEQIDLNRNGPDNDVHHAGTSVELHGRKYYDPTRGECENQINYTSLATSPVPDTGEDKNVSSNNELGDKSSCNLESRIAQVTSRIPQTRSRKRKEATIMKEE</sequence>
<keyword evidence="3" id="KW-1185">Reference proteome</keyword>
<dbReference type="SUPFAM" id="SSF57850">
    <property type="entry name" value="RING/U-box"/>
    <property type="match status" value="1"/>
</dbReference>
<evidence type="ECO:0000313" key="2">
    <source>
        <dbReference type="EMBL" id="PTQ32772.1"/>
    </source>
</evidence>
<gene>
    <name evidence="2" type="ORF">MARPO_0095s0032</name>
</gene>
<dbReference type="EMBL" id="KZ772767">
    <property type="protein sequence ID" value="PTQ32772.1"/>
    <property type="molecule type" value="Genomic_DNA"/>
</dbReference>
<dbReference type="Proteomes" id="UP000244005">
    <property type="component" value="Unassembled WGS sequence"/>
</dbReference>
<dbReference type="Gramene" id="Mp5g09270.1">
    <property type="protein sequence ID" value="Mp5g09270.1.cds1"/>
    <property type="gene ID" value="Mp5g09270"/>
</dbReference>
<feature type="region of interest" description="Disordered" evidence="1">
    <location>
        <begin position="1"/>
        <end position="46"/>
    </location>
</feature>
<dbReference type="AlphaFoldDB" id="A0A2R6WFZ3"/>
<evidence type="ECO:0008006" key="4">
    <source>
        <dbReference type="Google" id="ProtNLM"/>
    </source>
</evidence>
<feature type="region of interest" description="Disordered" evidence="1">
    <location>
        <begin position="65"/>
        <end position="89"/>
    </location>
</feature>
<feature type="region of interest" description="Disordered" evidence="1">
    <location>
        <begin position="460"/>
        <end position="516"/>
    </location>
</feature>
<feature type="compositionally biased region" description="Low complexity" evidence="1">
    <location>
        <begin position="1"/>
        <end position="15"/>
    </location>
</feature>
<reference evidence="3" key="1">
    <citation type="journal article" date="2017" name="Cell">
        <title>Insights into land plant evolution garnered from the Marchantia polymorpha genome.</title>
        <authorList>
            <person name="Bowman J.L."/>
            <person name="Kohchi T."/>
            <person name="Yamato K.T."/>
            <person name="Jenkins J."/>
            <person name="Shu S."/>
            <person name="Ishizaki K."/>
            <person name="Yamaoka S."/>
            <person name="Nishihama R."/>
            <person name="Nakamura Y."/>
            <person name="Berger F."/>
            <person name="Adam C."/>
            <person name="Aki S.S."/>
            <person name="Althoff F."/>
            <person name="Araki T."/>
            <person name="Arteaga-Vazquez M.A."/>
            <person name="Balasubrmanian S."/>
            <person name="Barry K."/>
            <person name="Bauer D."/>
            <person name="Boehm C.R."/>
            <person name="Briginshaw L."/>
            <person name="Caballero-Perez J."/>
            <person name="Catarino B."/>
            <person name="Chen F."/>
            <person name="Chiyoda S."/>
            <person name="Chovatia M."/>
            <person name="Davies K.M."/>
            <person name="Delmans M."/>
            <person name="Demura T."/>
            <person name="Dierschke T."/>
            <person name="Dolan L."/>
            <person name="Dorantes-Acosta A.E."/>
            <person name="Eklund D.M."/>
            <person name="Florent S.N."/>
            <person name="Flores-Sandoval E."/>
            <person name="Fujiyama A."/>
            <person name="Fukuzawa H."/>
            <person name="Galik B."/>
            <person name="Grimanelli D."/>
            <person name="Grimwood J."/>
            <person name="Grossniklaus U."/>
            <person name="Hamada T."/>
            <person name="Haseloff J."/>
            <person name="Hetherington A.J."/>
            <person name="Higo A."/>
            <person name="Hirakawa Y."/>
            <person name="Hundley H.N."/>
            <person name="Ikeda Y."/>
            <person name="Inoue K."/>
            <person name="Inoue S.I."/>
            <person name="Ishida S."/>
            <person name="Jia Q."/>
            <person name="Kakita M."/>
            <person name="Kanazawa T."/>
            <person name="Kawai Y."/>
            <person name="Kawashima T."/>
            <person name="Kennedy M."/>
            <person name="Kinose K."/>
            <person name="Kinoshita T."/>
            <person name="Kohara Y."/>
            <person name="Koide E."/>
            <person name="Komatsu K."/>
            <person name="Kopischke S."/>
            <person name="Kubo M."/>
            <person name="Kyozuka J."/>
            <person name="Lagercrantz U."/>
            <person name="Lin S.S."/>
            <person name="Lindquist E."/>
            <person name="Lipzen A.M."/>
            <person name="Lu C.W."/>
            <person name="De Luna E."/>
            <person name="Martienssen R.A."/>
            <person name="Minamino N."/>
            <person name="Mizutani M."/>
            <person name="Mizutani M."/>
            <person name="Mochizuki N."/>
            <person name="Monte I."/>
            <person name="Mosher R."/>
            <person name="Nagasaki H."/>
            <person name="Nakagami H."/>
            <person name="Naramoto S."/>
            <person name="Nishitani K."/>
            <person name="Ohtani M."/>
            <person name="Okamoto T."/>
            <person name="Okumura M."/>
            <person name="Phillips J."/>
            <person name="Pollak B."/>
            <person name="Reinders A."/>
            <person name="Rovekamp M."/>
            <person name="Sano R."/>
            <person name="Sawa S."/>
            <person name="Schmid M.W."/>
            <person name="Shirakawa M."/>
            <person name="Solano R."/>
            <person name="Spunde A."/>
            <person name="Suetsugu N."/>
            <person name="Sugano S."/>
            <person name="Sugiyama A."/>
            <person name="Sun R."/>
            <person name="Suzuki Y."/>
            <person name="Takenaka M."/>
            <person name="Takezawa D."/>
            <person name="Tomogane H."/>
            <person name="Tsuzuki M."/>
            <person name="Ueda T."/>
            <person name="Umeda M."/>
            <person name="Ward J.M."/>
            <person name="Watanabe Y."/>
            <person name="Yazaki K."/>
            <person name="Yokoyama R."/>
            <person name="Yoshitake Y."/>
            <person name="Yotsui I."/>
            <person name="Zachgo S."/>
            <person name="Schmutz J."/>
        </authorList>
    </citation>
    <scope>NUCLEOTIDE SEQUENCE [LARGE SCALE GENOMIC DNA]</scope>
    <source>
        <strain evidence="3">Tak-1</strain>
    </source>
</reference>
<evidence type="ECO:0000313" key="3">
    <source>
        <dbReference type="Proteomes" id="UP000244005"/>
    </source>
</evidence>
<protein>
    <recommendedName>
        <fullName evidence="4">RING-type domain-containing protein</fullName>
    </recommendedName>
</protein>
<proteinExistence type="predicted"/>
<feature type="compositionally biased region" description="Polar residues" evidence="1">
    <location>
        <begin position="474"/>
        <end position="502"/>
    </location>
</feature>
<accession>A0A2R6WFZ3</accession>